<dbReference type="CDD" id="cd20625">
    <property type="entry name" value="CYP164-like"/>
    <property type="match status" value="1"/>
</dbReference>
<dbReference type="SUPFAM" id="SSF48264">
    <property type="entry name" value="Cytochrome P450"/>
    <property type="match status" value="1"/>
</dbReference>
<sequence length="414" mass="45452">MLSFSDVRGIATALTTRAAARVLAEAGDLIAATDTKRFHDNPYPVLERMRAKGPVYRGLSGMYALTSHSLISQALKHPQVKVQPLPGKRDPFTLGTNALEGSFVVLDAPDHTRLRRITAPAFRPKMMRELRGRIEATTHRLLDHVGTEFDLMADFANPLPITVISDLLGIPANETGRFARYGMIIAEAFDGLNSPAKVREYNTAYADIRQLFSRLMAERRVDPGDDVISILVAAETEDRMTADEFMTTCMLLLIAGFETTVNMIGNAAVLFSEHPEQWELLKAQPDLATNVVEEVLRYESPVPVLMRFTHDLVQLDGGEVPAGASVLFMLGAANRDPAVFPEPHRFDITRSGSVEHLAFGGGVHYCLGAPLSRLEGDVAFRAMAERFATIKLNGVPARRLSSSIRGFSAIPVRV</sequence>
<protein>
    <submittedName>
        <fullName evidence="3">Cytochrome P450</fullName>
    </submittedName>
</protein>
<dbReference type="PRINTS" id="PR00359">
    <property type="entry name" value="BP450"/>
</dbReference>
<dbReference type="InterPro" id="IPR017972">
    <property type="entry name" value="Cyt_P450_CS"/>
</dbReference>
<keyword evidence="2" id="KW-0503">Monooxygenase</keyword>
<dbReference type="InterPro" id="IPR001128">
    <property type="entry name" value="Cyt_P450"/>
</dbReference>
<evidence type="ECO:0000256" key="2">
    <source>
        <dbReference type="RuleBase" id="RU000461"/>
    </source>
</evidence>
<comment type="caution">
    <text evidence="3">The sequence shown here is derived from an EMBL/GenBank/DDBJ whole genome shotgun (WGS) entry which is preliminary data.</text>
</comment>
<keyword evidence="4" id="KW-1185">Reference proteome</keyword>
<dbReference type="InterPro" id="IPR002397">
    <property type="entry name" value="Cyt_P450_B"/>
</dbReference>
<keyword evidence="2" id="KW-0408">Iron</keyword>
<dbReference type="InterPro" id="IPR036396">
    <property type="entry name" value="Cyt_P450_sf"/>
</dbReference>
<comment type="similarity">
    <text evidence="1 2">Belongs to the cytochrome P450 family.</text>
</comment>
<dbReference type="Gene3D" id="1.10.630.10">
    <property type="entry name" value="Cytochrome P450"/>
    <property type="match status" value="1"/>
</dbReference>
<proteinExistence type="inferred from homology"/>
<dbReference type="PROSITE" id="PS00086">
    <property type="entry name" value="CYTOCHROME_P450"/>
    <property type="match status" value="1"/>
</dbReference>
<name>A0ABS8ZMJ8_9PSEU</name>
<reference evidence="3 4" key="1">
    <citation type="submission" date="2021-12" db="EMBL/GenBank/DDBJ databases">
        <title>Genome sequence of Kibdelosporangium philippinense ATCC 49844.</title>
        <authorList>
            <person name="Fedorov E.A."/>
            <person name="Omeragic M."/>
            <person name="Shalygina K.F."/>
            <person name="Maclea K.S."/>
        </authorList>
    </citation>
    <scope>NUCLEOTIDE SEQUENCE [LARGE SCALE GENOMIC DNA]</scope>
    <source>
        <strain evidence="3 4">ATCC 49844</strain>
    </source>
</reference>
<evidence type="ECO:0000313" key="4">
    <source>
        <dbReference type="Proteomes" id="UP001521150"/>
    </source>
</evidence>
<dbReference type="Pfam" id="PF00067">
    <property type="entry name" value="p450"/>
    <property type="match status" value="1"/>
</dbReference>
<keyword evidence="2" id="KW-0349">Heme</keyword>
<keyword evidence="2" id="KW-0560">Oxidoreductase</keyword>
<accession>A0ABS8ZMJ8</accession>
<organism evidence="3 4">
    <name type="scientific">Kibdelosporangium philippinense</name>
    <dbReference type="NCBI Taxonomy" id="211113"/>
    <lineage>
        <taxon>Bacteria</taxon>
        <taxon>Bacillati</taxon>
        <taxon>Actinomycetota</taxon>
        <taxon>Actinomycetes</taxon>
        <taxon>Pseudonocardiales</taxon>
        <taxon>Pseudonocardiaceae</taxon>
        <taxon>Kibdelosporangium</taxon>
    </lineage>
</organism>
<dbReference type="PANTHER" id="PTHR46696">
    <property type="entry name" value="P450, PUTATIVE (EUROFUNG)-RELATED"/>
    <property type="match status" value="1"/>
</dbReference>
<gene>
    <name evidence="3" type="ORF">LWC34_40265</name>
</gene>
<keyword evidence="2" id="KW-0479">Metal-binding</keyword>
<dbReference type="EMBL" id="JAJVCN010000003">
    <property type="protein sequence ID" value="MCE7009006.1"/>
    <property type="molecule type" value="Genomic_DNA"/>
</dbReference>
<dbReference type="Proteomes" id="UP001521150">
    <property type="component" value="Unassembled WGS sequence"/>
</dbReference>
<dbReference type="PANTHER" id="PTHR46696:SF1">
    <property type="entry name" value="CYTOCHROME P450 YJIB-RELATED"/>
    <property type="match status" value="1"/>
</dbReference>
<evidence type="ECO:0000313" key="3">
    <source>
        <dbReference type="EMBL" id="MCE7009006.1"/>
    </source>
</evidence>
<dbReference type="RefSeq" id="WP_233730451.1">
    <property type="nucleotide sequence ID" value="NZ_JAJVCN010000003.1"/>
</dbReference>
<evidence type="ECO:0000256" key="1">
    <source>
        <dbReference type="ARBA" id="ARBA00010617"/>
    </source>
</evidence>